<protein>
    <submittedName>
        <fullName evidence="2">Amidase 1</fullName>
    </submittedName>
</protein>
<dbReference type="Proteomes" id="UP001418222">
    <property type="component" value="Unassembled WGS sequence"/>
</dbReference>
<dbReference type="EMBL" id="JBBWWQ010000013">
    <property type="protein sequence ID" value="KAK8933635.1"/>
    <property type="molecule type" value="Genomic_DNA"/>
</dbReference>
<keyword evidence="3" id="KW-1185">Reference proteome</keyword>
<evidence type="ECO:0000313" key="3">
    <source>
        <dbReference type="Proteomes" id="UP001418222"/>
    </source>
</evidence>
<dbReference type="AlphaFoldDB" id="A0AAP0B9H5"/>
<gene>
    <name evidence="2" type="primary">AMI1</name>
    <name evidence="2" type="ORF">KSP39_PZI015178</name>
</gene>
<name>A0AAP0B9H5_9ASPA</name>
<evidence type="ECO:0000256" key="1">
    <source>
        <dbReference type="SAM" id="MobiDB-lite"/>
    </source>
</evidence>
<accession>A0AAP0B9H5</accession>
<feature type="compositionally biased region" description="Polar residues" evidence="1">
    <location>
        <begin position="20"/>
        <end position="36"/>
    </location>
</feature>
<feature type="region of interest" description="Disordered" evidence="1">
    <location>
        <begin position="18"/>
        <end position="44"/>
    </location>
</feature>
<proteinExistence type="predicted"/>
<comment type="caution">
    <text evidence="2">The sequence shown here is derived from an EMBL/GenBank/DDBJ whole genome shotgun (WGS) entry which is preliminary data.</text>
</comment>
<dbReference type="PANTHER" id="PTHR46310:SF7">
    <property type="entry name" value="AMIDASE 1"/>
    <property type="match status" value="1"/>
</dbReference>
<evidence type="ECO:0000313" key="2">
    <source>
        <dbReference type="EMBL" id="KAK8933635.1"/>
    </source>
</evidence>
<reference evidence="2 3" key="1">
    <citation type="journal article" date="2022" name="Nat. Plants">
        <title>Genomes of leafy and leafless Platanthera orchids illuminate the evolution of mycoheterotrophy.</title>
        <authorList>
            <person name="Li M.H."/>
            <person name="Liu K.W."/>
            <person name="Li Z."/>
            <person name="Lu H.C."/>
            <person name="Ye Q.L."/>
            <person name="Zhang D."/>
            <person name="Wang J.Y."/>
            <person name="Li Y.F."/>
            <person name="Zhong Z.M."/>
            <person name="Liu X."/>
            <person name="Yu X."/>
            <person name="Liu D.K."/>
            <person name="Tu X.D."/>
            <person name="Liu B."/>
            <person name="Hao Y."/>
            <person name="Liao X.Y."/>
            <person name="Jiang Y.T."/>
            <person name="Sun W.H."/>
            <person name="Chen J."/>
            <person name="Chen Y.Q."/>
            <person name="Ai Y."/>
            <person name="Zhai J.W."/>
            <person name="Wu S.S."/>
            <person name="Zhou Z."/>
            <person name="Hsiao Y.Y."/>
            <person name="Wu W.L."/>
            <person name="Chen Y.Y."/>
            <person name="Lin Y.F."/>
            <person name="Hsu J.L."/>
            <person name="Li C.Y."/>
            <person name="Wang Z.W."/>
            <person name="Zhao X."/>
            <person name="Zhong W.Y."/>
            <person name="Ma X.K."/>
            <person name="Ma L."/>
            <person name="Huang J."/>
            <person name="Chen G.Z."/>
            <person name="Huang M.Z."/>
            <person name="Huang L."/>
            <person name="Peng D.H."/>
            <person name="Luo Y.B."/>
            <person name="Zou S.Q."/>
            <person name="Chen S.P."/>
            <person name="Lan S."/>
            <person name="Tsai W.C."/>
            <person name="Van de Peer Y."/>
            <person name="Liu Z.J."/>
        </authorList>
    </citation>
    <scope>NUCLEOTIDE SEQUENCE [LARGE SCALE GENOMIC DNA]</scope>
    <source>
        <strain evidence="2">Lor287</strain>
    </source>
</reference>
<organism evidence="2 3">
    <name type="scientific">Platanthera zijinensis</name>
    <dbReference type="NCBI Taxonomy" id="2320716"/>
    <lineage>
        <taxon>Eukaryota</taxon>
        <taxon>Viridiplantae</taxon>
        <taxon>Streptophyta</taxon>
        <taxon>Embryophyta</taxon>
        <taxon>Tracheophyta</taxon>
        <taxon>Spermatophyta</taxon>
        <taxon>Magnoliopsida</taxon>
        <taxon>Liliopsida</taxon>
        <taxon>Asparagales</taxon>
        <taxon>Orchidaceae</taxon>
        <taxon>Orchidoideae</taxon>
        <taxon>Orchideae</taxon>
        <taxon>Orchidinae</taxon>
        <taxon>Platanthera</taxon>
    </lineage>
</organism>
<sequence length="141" mass="15666">MLCRSKLLDEASKVYERSQLDQSSQSIRNEELTSFNESRDKRSQERCNYGVLAIPTVPGPPPKLNQDSTTLEDFRAKAFSLLAVTGLFGFCQEAGEKRAADTPTGREEASVRDPKRCLVILHAGVNISCVEVRIPRVVLVI</sequence>
<dbReference type="PANTHER" id="PTHR46310">
    <property type="entry name" value="AMIDASE 1"/>
    <property type="match status" value="1"/>
</dbReference>